<feature type="transmembrane region" description="Helical" evidence="1">
    <location>
        <begin position="6"/>
        <end position="24"/>
    </location>
</feature>
<protein>
    <submittedName>
        <fullName evidence="2">Uncharacterized protein</fullName>
    </submittedName>
</protein>
<dbReference type="EMBL" id="BMPN01000006">
    <property type="protein sequence ID" value="GGJ71105.1"/>
    <property type="molecule type" value="Genomic_DNA"/>
</dbReference>
<evidence type="ECO:0000313" key="2">
    <source>
        <dbReference type="EMBL" id="GGJ71105.1"/>
    </source>
</evidence>
<comment type="caution">
    <text evidence="2">The sequence shown here is derived from an EMBL/GenBank/DDBJ whole genome shotgun (WGS) entry which is preliminary data.</text>
</comment>
<accession>A0ABQ2DW49</accession>
<dbReference type="RefSeq" id="WP_188943894.1">
    <property type="nucleotide sequence ID" value="NZ_BMPN01000006.1"/>
</dbReference>
<reference evidence="3" key="1">
    <citation type="journal article" date="2019" name="Int. J. Syst. Evol. Microbiol.">
        <title>The Global Catalogue of Microorganisms (GCM) 10K type strain sequencing project: providing services to taxonomists for standard genome sequencing and annotation.</title>
        <authorList>
            <consortium name="The Broad Institute Genomics Platform"/>
            <consortium name="The Broad Institute Genome Sequencing Center for Infectious Disease"/>
            <person name="Wu L."/>
            <person name="Ma J."/>
        </authorList>
    </citation>
    <scope>NUCLEOTIDE SEQUENCE [LARGE SCALE GENOMIC DNA]</scope>
    <source>
        <strain evidence="3">JCM 30071</strain>
    </source>
</reference>
<feature type="transmembrane region" description="Helical" evidence="1">
    <location>
        <begin position="74"/>
        <end position="92"/>
    </location>
</feature>
<keyword evidence="1" id="KW-0472">Membrane</keyword>
<evidence type="ECO:0000313" key="3">
    <source>
        <dbReference type="Proteomes" id="UP000634435"/>
    </source>
</evidence>
<keyword evidence="1" id="KW-1133">Transmembrane helix</keyword>
<gene>
    <name evidence="2" type="ORF">GCM10007111_35930</name>
</gene>
<dbReference type="Proteomes" id="UP000634435">
    <property type="component" value="Unassembled WGS sequence"/>
</dbReference>
<keyword evidence="1" id="KW-0812">Transmembrane</keyword>
<name>A0ABQ2DW49_9BACI</name>
<evidence type="ECO:0000256" key="1">
    <source>
        <dbReference type="SAM" id="Phobius"/>
    </source>
</evidence>
<proteinExistence type="predicted"/>
<organism evidence="2 3">
    <name type="scientific">Virgibacillus kapii</name>
    <dbReference type="NCBI Taxonomy" id="1638645"/>
    <lineage>
        <taxon>Bacteria</taxon>
        <taxon>Bacillati</taxon>
        <taxon>Bacillota</taxon>
        <taxon>Bacilli</taxon>
        <taxon>Bacillales</taxon>
        <taxon>Bacillaceae</taxon>
        <taxon>Virgibacillus</taxon>
    </lineage>
</organism>
<keyword evidence="3" id="KW-1185">Reference proteome</keyword>
<sequence>MSLFIGFLLPIFLVAIYVFFKFSWSKESKDESGKQILMKATENAIPIFPTGWLLMEYYHRYIQEISLQLYRDYMGILVCITFIVIGFSIVVLKQKRKQNNSTG</sequence>